<comment type="domain">
    <text evidence="7">The nitrogen atoms of the two glycine residues in the GGXR motif define the oxyanion hole, and stabilize the oxyanion that forms during the nucleophilic attack by the catalytic serine during substrate cleavage.</text>
</comment>
<feature type="active site" description="Nucleophile" evidence="6">
    <location>
        <position position="72"/>
    </location>
</feature>
<evidence type="ECO:0000256" key="1">
    <source>
        <dbReference type="ARBA" id="ARBA00010240"/>
    </source>
</evidence>
<dbReference type="GO" id="GO:0016042">
    <property type="term" value="P:lipid catabolic process"/>
    <property type="evidence" value="ECO:0007669"/>
    <property type="project" value="UniProtKB-UniRule"/>
</dbReference>
<dbReference type="GO" id="GO:0004620">
    <property type="term" value="F:phospholipase activity"/>
    <property type="evidence" value="ECO:0007669"/>
    <property type="project" value="TreeGrafter"/>
</dbReference>
<dbReference type="FunFam" id="3.40.1090.10:FF:000005">
    <property type="entry name" value="Patatin"/>
    <property type="match status" value="1"/>
</dbReference>
<evidence type="ECO:0000256" key="3">
    <source>
        <dbReference type="ARBA" id="ARBA00022821"/>
    </source>
</evidence>
<dbReference type="SUPFAM" id="SSF52151">
    <property type="entry name" value="FabD/lysophospholipase-like"/>
    <property type="match status" value="1"/>
</dbReference>
<comment type="function">
    <text evidence="7">Lipolytic acyl hydrolase (LAH).</text>
</comment>
<feature type="short sequence motif" description="DGA/G" evidence="6">
    <location>
        <begin position="216"/>
        <end position="218"/>
    </location>
</feature>
<evidence type="ECO:0000313" key="9">
    <source>
        <dbReference type="EMBL" id="CAI9282964.1"/>
    </source>
</evidence>
<gene>
    <name evidence="9" type="ORF">LSALG_LOCUS22585</name>
</gene>
<protein>
    <recommendedName>
        <fullName evidence="7">Patatin</fullName>
        <ecNumber evidence="7">3.1.1.-</ecNumber>
    </recommendedName>
</protein>
<organism evidence="9 10">
    <name type="scientific">Lactuca saligna</name>
    <name type="common">Willowleaf lettuce</name>
    <dbReference type="NCBI Taxonomy" id="75948"/>
    <lineage>
        <taxon>Eukaryota</taxon>
        <taxon>Viridiplantae</taxon>
        <taxon>Streptophyta</taxon>
        <taxon>Embryophyta</taxon>
        <taxon>Tracheophyta</taxon>
        <taxon>Spermatophyta</taxon>
        <taxon>Magnoliopsida</taxon>
        <taxon>eudicotyledons</taxon>
        <taxon>Gunneridae</taxon>
        <taxon>Pentapetalae</taxon>
        <taxon>asterids</taxon>
        <taxon>campanulids</taxon>
        <taxon>Asterales</taxon>
        <taxon>Asteraceae</taxon>
        <taxon>Cichorioideae</taxon>
        <taxon>Cichorieae</taxon>
        <taxon>Lactucinae</taxon>
        <taxon>Lactuca</taxon>
    </lineage>
</organism>
<dbReference type="PANTHER" id="PTHR32176:SF92">
    <property type="entry name" value="XYLOSE ISOMERASE"/>
    <property type="match status" value="1"/>
</dbReference>
<evidence type="ECO:0000256" key="4">
    <source>
        <dbReference type="ARBA" id="ARBA00022963"/>
    </source>
</evidence>
<evidence type="ECO:0000256" key="2">
    <source>
        <dbReference type="ARBA" id="ARBA00022801"/>
    </source>
</evidence>
<feature type="short sequence motif" description="GXGXXG" evidence="6">
    <location>
        <begin position="32"/>
        <end position="37"/>
    </location>
</feature>
<comment type="similarity">
    <text evidence="1 7">Belongs to the patatin family.</text>
</comment>
<dbReference type="InterPro" id="IPR002641">
    <property type="entry name" value="PNPLA_dom"/>
</dbReference>
<sequence length="407" mass="44050">MTTEITTTTTTTSIRNRPPNTGNLITVLSIDGGGIRGIIPGVILEYLESQLQELDGDEARLVDYFDVIAGTSTGALITVMLTAPDENNQPFYAAKGIVPFYLENAPKIFKQIGGPFAGIIKLLKALIGPKYNGKYLTTLVTGLLGTLKLSQTLTNVVIPTFDIRDMQPVVFSSYQVTREPTTDALLSDICLGTSAAPTYLPAHYFQNGDREFNLIDGGVAANNPSLVAIGEVTRQVMKEDPNFVPISPLDYGRYLVISLGTGTEKQPPIYDAKTAAKWGVLGWMVNNGSAPLIDSFQQASADLVVFHNNVVFEALNSTDSYLRIQDETLTGDLASVDVATTQNLNNLVNVGKALLDKPVSRVNSDTGVFEVLPNGGTNREALKRFAKQLSDERKLRGKNCTAQEVLE</sequence>
<keyword evidence="2 6" id="KW-0378">Hydrolase</keyword>
<keyword evidence="3" id="KW-0611">Plant defense</keyword>
<keyword evidence="5 6" id="KW-0443">Lipid metabolism</keyword>
<dbReference type="AlphaFoldDB" id="A0AA35YZM7"/>
<keyword evidence="10" id="KW-1185">Reference proteome</keyword>
<name>A0AA35YZM7_LACSI</name>
<dbReference type="GO" id="GO:0006952">
    <property type="term" value="P:defense response"/>
    <property type="evidence" value="ECO:0007669"/>
    <property type="project" value="UniProtKB-KW"/>
</dbReference>
<evidence type="ECO:0000259" key="8">
    <source>
        <dbReference type="PROSITE" id="PS51635"/>
    </source>
</evidence>
<evidence type="ECO:0000256" key="5">
    <source>
        <dbReference type="ARBA" id="ARBA00023098"/>
    </source>
</evidence>
<keyword evidence="4 6" id="KW-0442">Lipid degradation</keyword>
<dbReference type="InterPro" id="IPR016035">
    <property type="entry name" value="Acyl_Trfase/lysoPLipase"/>
</dbReference>
<dbReference type="PANTHER" id="PTHR32176">
    <property type="entry name" value="XYLOSE ISOMERASE"/>
    <property type="match status" value="1"/>
</dbReference>
<dbReference type="GO" id="GO:0047372">
    <property type="term" value="F:monoacylglycerol lipase activity"/>
    <property type="evidence" value="ECO:0007669"/>
    <property type="project" value="TreeGrafter"/>
</dbReference>
<proteinExistence type="inferred from homology"/>
<dbReference type="EC" id="3.1.1.-" evidence="7"/>
<feature type="active site" description="Proton acceptor" evidence="6">
    <location>
        <position position="216"/>
    </location>
</feature>
<dbReference type="PROSITE" id="PS51635">
    <property type="entry name" value="PNPLA"/>
    <property type="match status" value="1"/>
</dbReference>
<accession>A0AA35YZM7</accession>
<dbReference type="Pfam" id="PF01734">
    <property type="entry name" value="Patatin"/>
    <property type="match status" value="1"/>
</dbReference>
<dbReference type="EMBL" id="OX465080">
    <property type="protein sequence ID" value="CAI9282964.1"/>
    <property type="molecule type" value="Genomic_DNA"/>
</dbReference>
<dbReference type="Proteomes" id="UP001177003">
    <property type="component" value="Chromosome 4"/>
</dbReference>
<feature type="domain" description="PNPLA" evidence="8">
    <location>
        <begin position="28"/>
        <end position="229"/>
    </location>
</feature>
<evidence type="ECO:0000256" key="7">
    <source>
        <dbReference type="RuleBase" id="RU361262"/>
    </source>
</evidence>
<evidence type="ECO:0000313" key="10">
    <source>
        <dbReference type="Proteomes" id="UP001177003"/>
    </source>
</evidence>
<dbReference type="Gene3D" id="3.40.1090.10">
    <property type="entry name" value="Cytosolic phospholipase A2 catalytic domain"/>
    <property type="match status" value="1"/>
</dbReference>
<feature type="short sequence motif" description="GXSXG" evidence="6">
    <location>
        <begin position="70"/>
        <end position="74"/>
    </location>
</feature>
<reference evidence="9" key="1">
    <citation type="submission" date="2023-04" db="EMBL/GenBank/DDBJ databases">
        <authorList>
            <person name="Vijverberg K."/>
            <person name="Xiong W."/>
            <person name="Schranz E."/>
        </authorList>
    </citation>
    <scope>NUCLEOTIDE SEQUENCE</scope>
</reference>
<evidence type="ECO:0000256" key="6">
    <source>
        <dbReference type="PROSITE-ProRule" id="PRU01161"/>
    </source>
</evidence>